<reference evidence="8" key="1">
    <citation type="submission" date="2020-10" db="EMBL/GenBank/DDBJ databases">
        <authorList>
            <person name="Gilroy R."/>
        </authorList>
    </citation>
    <scope>NUCLEOTIDE SEQUENCE</scope>
    <source>
        <strain evidence="8">E3-2379</strain>
    </source>
</reference>
<feature type="transmembrane region" description="Helical" evidence="6">
    <location>
        <begin position="258"/>
        <end position="274"/>
    </location>
</feature>
<gene>
    <name evidence="8" type="ORF">IAC13_05345</name>
</gene>
<dbReference type="GO" id="GO:0005886">
    <property type="term" value="C:plasma membrane"/>
    <property type="evidence" value="ECO:0007669"/>
    <property type="project" value="UniProtKB-SubCell"/>
</dbReference>
<evidence type="ECO:0000256" key="4">
    <source>
        <dbReference type="ARBA" id="ARBA00022989"/>
    </source>
</evidence>
<reference evidence="8" key="2">
    <citation type="journal article" date="2021" name="PeerJ">
        <title>Extensive microbial diversity within the chicken gut microbiome revealed by metagenomics and culture.</title>
        <authorList>
            <person name="Gilroy R."/>
            <person name="Ravi A."/>
            <person name="Getino M."/>
            <person name="Pursley I."/>
            <person name="Horton D.L."/>
            <person name="Alikhan N.F."/>
            <person name="Baker D."/>
            <person name="Gharbi K."/>
            <person name="Hall N."/>
            <person name="Watson M."/>
            <person name="Adriaenssens E.M."/>
            <person name="Foster-Nyarko E."/>
            <person name="Jarju S."/>
            <person name="Secka A."/>
            <person name="Antonio M."/>
            <person name="Oren A."/>
            <person name="Chaudhuri R.R."/>
            <person name="La Ragione R."/>
            <person name="Hildebrand F."/>
            <person name="Pallen M.J."/>
        </authorList>
    </citation>
    <scope>NUCLEOTIDE SEQUENCE</scope>
    <source>
        <strain evidence="8">E3-2379</strain>
    </source>
</reference>
<keyword evidence="2" id="KW-1003">Cell membrane</keyword>
<dbReference type="PANTHER" id="PTHR35007">
    <property type="entry name" value="INTEGRAL MEMBRANE PROTEIN-RELATED"/>
    <property type="match status" value="1"/>
</dbReference>
<dbReference type="PANTHER" id="PTHR35007:SF2">
    <property type="entry name" value="PILUS ASSEMBLE PROTEIN"/>
    <property type="match status" value="1"/>
</dbReference>
<evidence type="ECO:0000256" key="1">
    <source>
        <dbReference type="ARBA" id="ARBA00004651"/>
    </source>
</evidence>
<dbReference type="EMBL" id="JADIML010000147">
    <property type="protein sequence ID" value="MBO8463340.1"/>
    <property type="molecule type" value="Genomic_DNA"/>
</dbReference>
<protein>
    <submittedName>
        <fullName evidence="8">Type II secretion system F family protein</fullName>
    </submittedName>
</protein>
<feature type="transmembrane region" description="Helical" evidence="6">
    <location>
        <begin position="297"/>
        <end position="316"/>
    </location>
</feature>
<comment type="caution">
    <text evidence="8">The sequence shown here is derived from an EMBL/GenBank/DDBJ whole genome shotgun (WGS) entry which is preliminary data.</text>
</comment>
<evidence type="ECO:0000313" key="8">
    <source>
        <dbReference type="EMBL" id="MBO8463340.1"/>
    </source>
</evidence>
<evidence type="ECO:0000256" key="6">
    <source>
        <dbReference type="SAM" id="Phobius"/>
    </source>
</evidence>
<proteinExistence type="predicted"/>
<keyword evidence="5 6" id="KW-0472">Membrane</keyword>
<dbReference type="InterPro" id="IPR018076">
    <property type="entry name" value="T2SS_GspF_dom"/>
</dbReference>
<evidence type="ECO:0000256" key="2">
    <source>
        <dbReference type="ARBA" id="ARBA00022475"/>
    </source>
</evidence>
<feature type="domain" description="Type II secretion system protein GspF" evidence="7">
    <location>
        <begin position="297"/>
        <end position="434"/>
    </location>
</feature>
<organism evidence="8 9">
    <name type="scientific">Candidatus Scybalomonas excrementavium</name>
    <dbReference type="NCBI Taxonomy" id="2840943"/>
    <lineage>
        <taxon>Bacteria</taxon>
        <taxon>Bacillati</taxon>
        <taxon>Bacillota</taxon>
        <taxon>Clostridia</taxon>
        <taxon>Lachnospirales</taxon>
        <taxon>Lachnospiraceae</taxon>
        <taxon>Lachnospiraceae incertae sedis</taxon>
        <taxon>Candidatus Scybalomonas</taxon>
    </lineage>
</organism>
<dbReference type="Proteomes" id="UP000823618">
    <property type="component" value="Unassembled WGS sequence"/>
</dbReference>
<feature type="transmembrane region" description="Helical" evidence="6">
    <location>
        <begin position="44"/>
        <end position="63"/>
    </location>
</feature>
<accession>A0A9D9N7W3</accession>
<evidence type="ECO:0000259" key="7">
    <source>
        <dbReference type="Pfam" id="PF00482"/>
    </source>
</evidence>
<comment type="subcellular location">
    <subcellularLocation>
        <location evidence="1">Cell membrane</location>
        <topology evidence="1">Multi-pass membrane protein</topology>
    </subcellularLocation>
</comment>
<keyword evidence="4 6" id="KW-1133">Transmembrane helix</keyword>
<keyword evidence="3 6" id="KW-0812">Transmembrane</keyword>
<feature type="transmembrane region" description="Helical" evidence="6">
    <location>
        <begin position="416"/>
        <end position="436"/>
    </location>
</feature>
<name>A0A9D9N7W3_9FIRM</name>
<dbReference type="Pfam" id="PF00482">
    <property type="entry name" value="T2SSF"/>
    <property type="match status" value="1"/>
</dbReference>
<evidence type="ECO:0000313" key="9">
    <source>
        <dbReference type="Proteomes" id="UP000823618"/>
    </source>
</evidence>
<sequence>MVYKRLQGHLDKRDQKLCTQIRSLEIVTKSQVEESILLFRCKQFSFLFLFLFLSICLGIIFSMKEEYIDSTIIIERNETGGGTKEVELFMKNDKQEIRYPFIVREIPYTKKQWEEKVKEAMDYVEKVMKGDNTSLDAVNRNLVFPRKAPNNGIKITYETNHRTWVDENGNVDVSEIKEEGELVEIDVIFRYEDFEEIRTYTIRLIPEVKSEEEKEYEEVVKKIKEKEENSLYQIQFELPNKIGDYIIENTKGWNKNQGVFLILVLGIGILFFFREEEQMKEQMNERKEQLLKDYPEFIHQLILLIGAGMTLKSAFIRLSENYKKKKQLTNKKHYLYEELIVTTYEFQAGLSEEEVYRNLANRIGLSSYKRIIELLIQNVKKGTKNLIEMLIREQESSLEMRKEQAKRLGEEAGTKLLMPMILLLGVVLLLVLYPAMCQFQFY</sequence>
<dbReference type="AlphaFoldDB" id="A0A9D9N7W3"/>
<evidence type="ECO:0000256" key="5">
    <source>
        <dbReference type="ARBA" id="ARBA00023136"/>
    </source>
</evidence>
<evidence type="ECO:0000256" key="3">
    <source>
        <dbReference type="ARBA" id="ARBA00022692"/>
    </source>
</evidence>